<reference evidence="3" key="2">
    <citation type="submission" date="2020-09" db="EMBL/GenBank/DDBJ databases">
        <authorList>
            <person name="Sun Q."/>
            <person name="Zhou Y."/>
        </authorList>
    </citation>
    <scope>NUCLEOTIDE SEQUENCE</scope>
    <source>
        <strain evidence="3">CGMCC 1.15958</strain>
    </source>
</reference>
<keyword evidence="1" id="KW-0472">Membrane</keyword>
<dbReference type="EMBL" id="BMKK01000005">
    <property type="protein sequence ID" value="GGD60908.1"/>
    <property type="molecule type" value="Genomic_DNA"/>
</dbReference>
<evidence type="ECO:0000259" key="2">
    <source>
        <dbReference type="Pfam" id="PF06580"/>
    </source>
</evidence>
<dbReference type="AlphaFoldDB" id="A0A916YUZ4"/>
<dbReference type="GO" id="GO:0016020">
    <property type="term" value="C:membrane"/>
    <property type="evidence" value="ECO:0007669"/>
    <property type="project" value="InterPro"/>
</dbReference>
<dbReference type="Pfam" id="PF06580">
    <property type="entry name" value="His_kinase"/>
    <property type="match status" value="1"/>
</dbReference>
<organism evidence="3 4">
    <name type="scientific">Emticicia aquatilis</name>
    <dbReference type="NCBI Taxonomy" id="1537369"/>
    <lineage>
        <taxon>Bacteria</taxon>
        <taxon>Pseudomonadati</taxon>
        <taxon>Bacteroidota</taxon>
        <taxon>Cytophagia</taxon>
        <taxon>Cytophagales</taxon>
        <taxon>Leadbetterellaceae</taxon>
        <taxon>Emticicia</taxon>
    </lineage>
</organism>
<evidence type="ECO:0000313" key="4">
    <source>
        <dbReference type="Proteomes" id="UP000609064"/>
    </source>
</evidence>
<dbReference type="GO" id="GO:0000155">
    <property type="term" value="F:phosphorelay sensor kinase activity"/>
    <property type="evidence" value="ECO:0007669"/>
    <property type="project" value="InterPro"/>
</dbReference>
<protein>
    <recommendedName>
        <fullName evidence="2">Signal transduction histidine kinase internal region domain-containing protein</fullName>
    </recommendedName>
</protein>
<keyword evidence="1" id="KW-1133">Transmembrane helix</keyword>
<dbReference type="Proteomes" id="UP000609064">
    <property type="component" value="Unassembled WGS sequence"/>
</dbReference>
<proteinExistence type="predicted"/>
<reference evidence="3" key="1">
    <citation type="journal article" date="2014" name="Int. J. Syst. Evol. Microbiol.">
        <title>Complete genome sequence of Corynebacterium casei LMG S-19264T (=DSM 44701T), isolated from a smear-ripened cheese.</title>
        <authorList>
            <consortium name="US DOE Joint Genome Institute (JGI-PGF)"/>
            <person name="Walter F."/>
            <person name="Albersmeier A."/>
            <person name="Kalinowski J."/>
            <person name="Ruckert C."/>
        </authorList>
    </citation>
    <scope>NUCLEOTIDE SEQUENCE</scope>
    <source>
        <strain evidence="3">CGMCC 1.15958</strain>
    </source>
</reference>
<dbReference type="RefSeq" id="WP_188766549.1">
    <property type="nucleotide sequence ID" value="NZ_BMKK01000005.1"/>
</dbReference>
<dbReference type="InterPro" id="IPR010559">
    <property type="entry name" value="Sig_transdc_His_kin_internal"/>
</dbReference>
<feature type="transmembrane region" description="Helical" evidence="1">
    <location>
        <begin position="16"/>
        <end position="35"/>
    </location>
</feature>
<comment type="caution">
    <text evidence="3">The sequence shown here is derived from an EMBL/GenBank/DDBJ whole genome shotgun (WGS) entry which is preliminary data.</text>
</comment>
<name>A0A916YUZ4_9BACT</name>
<keyword evidence="1" id="KW-0812">Transmembrane</keyword>
<gene>
    <name evidence="3" type="ORF">GCM10011514_26130</name>
</gene>
<keyword evidence="4" id="KW-1185">Reference proteome</keyword>
<sequence length="199" mass="22842">MINPTFLITLVVTSDLLWYGLILLLAMVGLVLSLLKYYKKKSETGLLEKINELEGIMGNQQFLYGNLNSIKQYILLHSPMEAAQYLTEFTNLLKTLSNSSKQKSISLAQEIETILLYLELEKKRIGEKFTFFQEIEANIKTEAIQVKPLFAFKQVEEIIRKQQNQLKLYLIIKQVGEKLNCKVENDASSTSFVIEIPSK</sequence>
<evidence type="ECO:0000313" key="3">
    <source>
        <dbReference type="EMBL" id="GGD60908.1"/>
    </source>
</evidence>
<feature type="domain" description="Signal transduction histidine kinase internal region" evidence="2">
    <location>
        <begin position="59"/>
        <end position="129"/>
    </location>
</feature>
<accession>A0A916YUZ4</accession>
<evidence type="ECO:0000256" key="1">
    <source>
        <dbReference type="SAM" id="Phobius"/>
    </source>
</evidence>